<evidence type="ECO:0000313" key="3">
    <source>
        <dbReference type="Proteomes" id="UP000015520"/>
    </source>
</evidence>
<protein>
    <submittedName>
        <fullName evidence="2">Uncharacterized protein</fullName>
    </submittedName>
</protein>
<dbReference type="RefSeq" id="WP_021287550.1">
    <property type="nucleotide sequence ID" value="NZ_AUPZ01000007.1"/>
</dbReference>
<feature type="transmembrane region" description="Helical" evidence="1">
    <location>
        <begin position="89"/>
        <end position="111"/>
    </location>
</feature>
<keyword evidence="3" id="KW-1185">Reference proteome</keyword>
<gene>
    <name evidence="2" type="ORF">M947_06435</name>
</gene>
<evidence type="ECO:0000313" key="2">
    <source>
        <dbReference type="EMBL" id="EQB39627.1"/>
    </source>
</evidence>
<dbReference type="EMBL" id="AUPZ01000007">
    <property type="protein sequence ID" value="EQB39627.1"/>
    <property type="molecule type" value="Genomic_DNA"/>
</dbReference>
<proteinExistence type="predicted"/>
<dbReference type="OrthoDB" id="5334914at2"/>
<organism evidence="2 3">
    <name type="scientific">Sulfurimonas hongkongensis</name>
    <dbReference type="NCBI Taxonomy" id="1172190"/>
    <lineage>
        <taxon>Bacteria</taxon>
        <taxon>Pseudomonadati</taxon>
        <taxon>Campylobacterota</taxon>
        <taxon>Epsilonproteobacteria</taxon>
        <taxon>Campylobacterales</taxon>
        <taxon>Sulfurimonadaceae</taxon>
        <taxon>Sulfurimonas</taxon>
    </lineage>
</organism>
<evidence type="ECO:0000256" key="1">
    <source>
        <dbReference type="SAM" id="Phobius"/>
    </source>
</evidence>
<comment type="caution">
    <text evidence="2">The sequence shown here is derived from an EMBL/GenBank/DDBJ whole genome shotgun (WGS) entry which is preliminary data.</text>
</comment>
<accession>T0JRX0</accession>
<reference evidence="2 3" key="1">
    <citation type="submission" date="2013-07" db="EMBL/GenBank/DDBJ databases">
        <title>Sulfurimonas hongkongensis AST-10 Genome Sequencing.</title>
        <authorList>
            <person name="Cai L."/>
            <person name="Zhang T."/>
        </authorList>
    </citation>
    <scope>NUCLEOTIDE SEQUENCE [LARGE SCALE GENOMIC DNA]</scope>
    <source>
        <strain evidence="2 3">AST-10</strain>
    </source>
</reference>
<keyword evidence="1" id="KW-0812">Transmembrane</keyword>
<keyword evidence="1" id="KW-0472">Membrane</keyword>
<dbReference type="Proteomes" id="UP000015520">
    <property type="component" value="Unassembled WGS sequence"/>
</dbReference>
<sequence>MKHLLSLLFITNLLNASMLLDSYNICIEDYYIQNKRLYFLPSSTMLWESTRDKNILKSVIHSYKYNSSTNRCEPDLSLKMGLQLEQFNFLLALIGVIFGGVFMFFTTQIFINVGGRR</sequence>
<name>T0JRX0_9BACT</name>
<dbReference type="STRING" id="1172190.M947_06435"/>
<dbReference type="AlphaFoldDB" id="T0JRX0"/>
<keyword evidence="1" id="KW-1133">Transmembrane helix</keyword>